<evidence type="ECO:0000313" key="2">
    <source>
        <dbReference type="EMBL" id="GMA90597.1"/>
    </source>
</evidence>
<dbReference type="EMBL" id="BSVA01000001">
    <property type="protein sequence ID" value="GMA90597.1"/>
    <property type="molecule type" value="Genomic_DNA"/>
</dbReference>
<reference evidence="3" key="1">
    <citation type="journal article" date="2019" name="Int. J. Syst. Evol. Microbiol.">
        <title>The Global Catalogue of Microorganisms (GCM) 10K type strain sequencing project: providing services to taxonomists for standard genome sequencing and annotation.</title>
        <authorList>
            <consortium name="The Broad Institute Genomics Platform"/>
            <consortium name="The Broad Institute Genome Sequencing Center for Infectious Disease"/>
            <person name="Wu L."/>
            <person name="Ma J."/>
        </authorList>
    </citation>
    <scope>NUCLEOTIDE SEQUENCE [LARGE SCALE GENOMIC DNA]</scope>
    <source>
        <strain evidence="3">NBRC 108755</strain>
    </source>
</reference>
<sequence length="140" mass="14350">MREVIVRLRSVAFLVSTGLLLVLILGSVVVSAVVSATASDPKVAVVSGVTLPADASVDPQDVADRDAAEQLLRDGEVEAAIVPDDGPLGFAVLGDDSVPVSVVQALSVAPRCSCWTTTARPDSSATSWRSASASCSSSRR</sequence>
<feature type="region of interest" description="Disordered" evidence="1">
    <location>
        <begin position="120"/>
        <end position="140"/>
    </location>
</feature>
<keyword evidence="3" id="KW-1185">Reference proteome</keyword>
<dbReference type="Proteomes" id="UP001157069">
    <property type="component" value="Unassembled WGS sequence"/>
</dbReference>
<evidence type="ECO:0000256" key="1">
    <source>
        <dbReference type="SAM" id="MobiDB-lite"/>
    </source>
</evidence>
<organism evidence="2 3">
    <name type="scientific">Homoserinibacter gongjuensis</name>
    <dbReference type="NCBI Taxonomy" id="1162968"/>
    <lineage>
        <taxon>Bacteria</taxon>
        <taxon>Bacillati</taxon>
        <taxon>Actinomycetota</taxon>
        <taxon>Actinomycetes</taxon>
        <taxon>Micrococcales</taxon>
        <taxon>Microbacteriaceae</taxon>
        <taxon>Homoserinibacter</taxon>
    </lineage>
</organism>
<accession>A0ABQ6JQL5</accession>
<proteinExistence type="predicted"/>
<feature type="compositionally biased region" description="Low complexity" evidence="1">
    <location>
        <begin position="123"/>
        <end position="140"/>
    </location>
</feature>
<comment type="caution">
    <text evidence="2">The sequence shown here is derived from an EMBL/GenBank/DDBJ whole genome shotgun (WGS) entry which is preliminary data.</text>
</comment>
<gene>
    <name evidence="2" type="ORF">GCM10025869_11260</name>
</gene>
<name>A0ABQ6JQL5_9MICO</name>
<evidence type="ECO:0000313" key="3">
    <source>
        <dbReference type="Proteomes" id="UP001157069"/>
    </source>
</evidence>
<protein>
    <submittedName>
        <fullName evidence="2">Uncharacterized protein</fullName>
    </submittedName>
</protein>